<reference evidence="7 8" key="1">
    <citation type="journal article" date="2015" name="Stand. Genomic Sci.">
        <title>Genomic Encyclopedia of Bacterial and Archaeal Type Strains, Phase III: the genomes of soil and plant-associated and newly described type strains.</title>
        <authorList>
            <person name="Whitman W.B."/>
            <person name="Woyke T."/>
            <person name="Klenk H.P."/>
            <person name="Zhou Y."/>
            <person name="Lilburn T.G."/>
            <person name="Beck B.J."/>
            <person name="De Vos P."/>
            <person name="Vandamme P."/>
            <person name="Eisen J.A."/>
            <person name="Garrity G."/>
            <person name="Hugenholtz P."/>
            <person name="Kyrpides N.C."/>
        </authorList>
    </citation>
    <scope>NUCLEOTIDE SEQUENCE [LARGE SCALE GENOMIC DNA]</scope>
    <source>
        <strain evidence="7 8">CGMCC 1.10947</strain>
    </source>
</reference>
<keyword evidence="1" id="KW-0436">Ligase</keyword>
<keyword evidence="8" id="KW-1185">Reference proteome</keyword>
<keyword evidence="2" id="KW-0547">Nucleotide-binding</keyword>
<dbReference type="SUPFAM" id="SSF55931">
    <property type="entry name" value="Glutamine synthetase/guanido kinase"/>
    <property type="match status" value="1"/>
</dbReference>
<evidence type="ECO:0000259" key="6">
    <source>
        <dbReference type="PROSITE" id="PS51987"/>
    </source>
</evidence>
<dbReference type="GO" id="GO:0004356">
    <property type="term" value="F:glutamine synthetase activity"/>
    <property type="evidence" value="ECO:0007669"/>
    <property type="project" value="InterPro"/>
</dbReference>
<dbReference type="Proteomes" id="UP000317176">
    <property type="component" value="Unassembled WGS sequence"/>
</dbReference>
<organism evidence="7 8">
    <name type="scientific">Bradyrhizobium daqingense</name>
    <dbReference type="NCBI Taxonomy" id="993502"/>
    <lineage>
        <taxon>Bacteria</taxon>
        <taxon>Pseudomonadati</taxon>
        <taxon>Pseudomonadota</taxon>
        <taxon>Alphaproteobacteria</taxon>
        <taxon>Hyphomicrobiales</taxon>
        <taxon>Nitrobacteraceae</taxon>
        <taxon>Bradyrhizobium</taxon>
    </lineage>
</organism>
<dbReference type="PANTHER" id="PTHR43785:SF12">
    <property type="entry name" value="TYPE-1 GLUTAMINE SYNTHETASE 2"/>
    <property type="match status" value="1"/>
</dbReference>
<feature type="domain" description="ATP-grasp" evidence="5">
    <location>
        <begin position="120"/>
        <end position="319"/>
    </location>
</feature>
<dbReference type="NCBIfam" id="NF005543">
    <property type="entry name" value="PRK07206.1"/>
    <property type="match status" value="1"/>
</dbReference>
<protein>
    <submittedName>
        <fullName evidence="7">Glutamine synthetase</fullName>
    </submittedName>
</protein>
<feature type="domain" description="GS catalytic" evidence="6">
    <location>
        <begin position="537"/>
        <end position="873"/>
    </location>
</feature>
<evidence type="ECO:0000256" key="2">
    <source>
        <dbReference type="PROSITE-ProRule" id="PRU00409"/>
    </source>
</evidence>
<sequence length="873" mass="95289">MKERNCVIVDAYSTGRYLPEQFKRYGIGTVHVMSAAQIPPIFQAHFDANLYDEVIRPSERMGYDDIVEYHLQALHGREFEFVIAGCESGVELADSLSERLGLPSNGTALSAARRDKARLSCALTYAGVRSIRQVVSDNAVEIASWKREANFDEIVIKPLNSTGTEDVFFCTTDADIQRALSAIVGKTNRVGALNRFALGQEKINGQQYTVNAISIHGNAFVTEAWTYDTVPIERASSVCSLERLLDGSEPIVQELSDYLERALQALQIAEGPAHAEIIVDHRGPVLVDFGARLQGTMSAKARTMALGHNHMTLTAWCYADPKGFGEYMRLRGPYKRQAHALCVSLISDMGGVVAGYPGLEAIRKLPSFADAIAFVPIGQELVPTIDLASTPGIVYLVNSDLTTLENLSQVASNADGPGVRFSDAGSRLMPTDPRFTGANPARAAMVGVSDFDGVLRGKHVLGEDLSDGDKVIKFSEAVLAWDCTDRVIPASFTQKPLSAFGDADLRILSGTGRSVSHLGSQYLYLAEFTGAHENICPRGVLRKVLRRAADHGYDCTAGFEFEFILFKENADTIEEKPFGEWAPLTRGPFGYSIARSIAQHELFGEILALCEKARIPLSGLHFETGPGVVEASLRHCDALEAADRATIFKSMIRAWAQTRGMMATFMAKVSEKWPGQSGHIHISMSSDSQNAFYDGDAFGNVSDLMRQFIAGQLEYMNEFCVLAAPNFNSYKRLVPGSWAPICPSWGVDNRSCAVRAIPGEPSAHRLEYRLPGADANPYLALACAIGSGILGVETGPALPASIVGDASVEMCRPSARLPQSLSEATSRFAESAAASDVFGERFVGAFSCSRHWEWQAVQHRVTDFERRRYFEII</sequence>
<evidence type="ECO:0000256" key="1">
    <source>
        <dbReference type="ARBA" id="ARBA00022598"/>
    </source>
</evidence>
<dbReference type="RefSeq" id="WP_231088511.1">
    <property type="nucleotide sequence ID" value="NZ_CP088014.1"/>
</dbReference>
<comment type="caution">
    <text evidence="7">The sequence shown here is derived from an EMBL/GenBank/DDBJ whole genome shotgun (WGS) entry which is preliminary data.</text>
</comment>
<evidence type="ECO:0000256" key="3">
    <source>
        <dbReference type="PROSITE-ProRule" id="PRU01331"/>
    </source>
</evidence>
<dbReference type="GO" id="GO:0005524">
    <property type="term" value="F:ATP binding"/>
    <property type="evidence" value="ECO:0007669"/>
    <property type="project" value="UniProtKB-UniRule"/>
</dbReference>
<dbReference type="InterPro" id="IPR011761">
    <property type="entry name" value="ATP-grasp"/>
</dbReference>
<gene>
    <name evidence="7" type="ORF">IQ17_06759</name>
</gene>
<dbReference type="Gene3D" id="3.30.590.10">
    <property type="entry name" value="Glutamine synthetase/guanido kinase, catalytic domain"/>
    <property type="match status" value="1"/>
</dbReference>
<dbReference type="GO" id="GO:0046872">
    <property type="term" value="F:metal ion binding"/>
    <property type="evidence" value="ECO:0007669"/>
    <property type="project" value="InterPro"/>
</dbReference>
<name>A0A562KH65_9BRAD</name>
<dbReference type="AlphaFoldDB" id="A0A562KH65"/>
<dbReference type="PANTHER" id="PTHR43785">
    <property type="entry name" value="GAMMA-GLUTAMYLPUTRESCINE SYNTHETASE"/>
    <property type="match status" value="1"/>
</dbReference>
<dbReference type="PROSITE" id="PS50975">
    <property type="entry name" value="ATP_GRASP"/>
    <property type="match status" value="1"/>
</dbReference>
<evidence type="ECO:0000313" key="7">
    <source>
        <dbReference type="EMBL" id="TWH94625.1"/>
    </source>
</evidence>
<proteinExistence type="inferred from homology"/>
<dbReference type="InterPro" id="IPR008146">
    <property type="entry name" value="Gln_synth_cat_dom"/>
</dbReference>
<dbReference type="PROSITE" id="PS51987">
    <property type="entry name" value="GS_CATALYTIC"/>
    <property type="match status" value="1"/>
</dbReference>
<dbReference type="Gene3D" id="3.30.470.20">
    <property type="entry name" value="ATP-grasp fold, B domain"/>
    <property type="match status" value="1"/>
</dbReference>
<dbReference type="SUPFAM" id="SSF56059">
    <property type="entry name" value="Glutathione synthetase ATP-binding domain-like"/>
    <property type="match status" value="1"/>
</dbReference>
<evidence type="ECO:0000313" key="8">
    <source>
        <dbReference type="Proteomes" id="UP000317176"/>
    </source>
</evidence>
<dbReference type="SMART" id="SM01230">
    <property type="entry name" value="Gln-synt_C"/>
    <property type="match status" value="1"/>
</dbReference>
<evidence type="ECO:0000256" key="4">
    <source>
        <dbReference type="RuleBase" id="RU000384"/>
    </source>
</evidence>
<dbReference type="InterPro" id="IPR014746">
    <property type="entry name" value="Gln_synth/guanido_kin_cat_dom"/>
</dbReference>
<keyword evidence="2" id="KW-0067">ATP-binding</keyword>
<dbReference type="Pfam" id="PF00120">
    <property type="entry name" value="Gln-synt_C"/>
    <property type="match status" value="1"/>
</dbReference>
<dbReference type="EMBL" id="VLKL01000035">
    <property type="protein sequence ID" value="TWH94625.1"/>
    <property type="molecule type" value="Genomic_DNA"/>
</dbReference>
<comment type="similarity">
    <text evidence="3 4">Belongs to the glutamine synthetase family.</text>
</comment>
<accession>A0A562KH65</accession>
<evidence type="ECO:0000259" key="5">
    <source>
        <dbReference type="PROSITE" id="PS50975"/>
    </source>
</evidence>